<keyword evidence="3" id="KW-0408">Iron</keyword>
<evidence type="ECO:0000256" key="3">
    <source>
        <dbReference type="ARBA" id="ARBA00023004"/>
    </source>
</evidence>
<dbReference type="Gene3D" id="2.102.10.10">
    <property type="entry name" value="Rieske [2Fe-2S] iron-sulphur domain"/>
    <property type="match status" value="1"/>
</dbReference>
<comment type="caution">
    <text evidence="6">The sequence shown here is derived from an EMBL/GenBank/DDBJ whole genome shotgun (WGS) entry which is preliminary data.</text>
</comment>
<evidence type="ECO:0000256" key="1">
    <source>
        <dbReference type="ARBA" id="ARBA00022714"/>
    </source>
</evidence>
<name>A0A250VU89_STROL</name>
<dbReference type="PROSITE" id="PS51296">
    <property type="entry name" value="RIESKE"/>
    <property type="match status" value="1"/>
</dbReference>
<proteinExistence type="predicted"/>
<dbReference type="PANTHER" id="PTHR21496">
    <property type="entry name" value="FERREDOXIN-RELATED"/>
    <property type="match status" value="1"/>
</dbReference>
<keyword evidence="1" id="KW-0001">2Fe-2S</keyword>
<evidence type="ECO:0000313" key="6">
    <source>
        <dbReference type="EMBL" id="GAX57685.1"/>
    </source>
</evidence>
<dbReference type="GO" id="GO:0016705">
    <property type="term" value="F:oxidoreductase activity, acting on paired donors, with incorporation or reduction of molecular oxygen"/>
    <property type="evidence" value="ECO:0007669"/>
    <property type="project" value="UniProtKB-ARBA"/>
</dbReference>
<dbReference type="Proteomes" id="UP000217446">
    <property type="component" value="Unassembled WGS sequence"/>
</dbReference>
<dbReference type="CDD" id="cd03467">
    <property type="entry name" value="Rieske"/>
    <property type="match status" value="1"/>
</dbReference>
<dbReference type="GO" id="GO:0051537">
    <property type="term" value="F:2 iron, 2 sulfur cluster binding"/>
    <property type="evidence" value="ECO:0007669"/>
    <property type="project" value="UniProtKB-KW"/>
</dbReference>
<evidence type="ECO:0000259" key="5">
    <source>
        <dbReference type="PROSITE" id="PS51296"/>
    </source>
</evidence>
<dbReference type="PANTHER" id="PTHR21496:SF23">
    <property type="entry name" value="3-PHENYLPROPIONATE_CINNAMIC ACID DIOXYGENASE FERREDOXIN SUBUNIT"/>
    <property type="match status" value="1"/>
</dbReference>
<sequence>MAVVAVRQPGDRVHALAEHCSHLAGPLSQGILEDGCLRCPWHGSTFRLTDGWNITGPATAPQPAFDTRITDGQVEAQLRT</sequence>
<dbReference type="Pfam" id="PF00355">
    <property type="entry name" value="Rieske"/>
    <property type="match status" value="1"/>
</dbReference>
<dbReference type="InterPro" id="IPR017941">
    <property type="entry name" value="Rieske_2Fe-2S"/>
</dbReference>
<dbReference type="SUPFAM" id="SSF50022">
    <property type="entry name" value="ISP domain"/>
    <property type="match status" value="1"/>
</dbReference>
<reference evidence="7" key="1">
    <citation type="submission" date="2017-05" db="EMBL/GenBank/DDBJ databases">
        <title>Streptomyces olivochromogenes NBRC 3561 whole genome shotgun sequence.</title>
        <authorList>
            <person name="Dohra H."/>
            <person name="Kodani S."/>
        </authorList>
    </citation>
    <scope>NUCLEOTIDE SEQUENCE [LARGE SCALE GENOMIC DNA]</scope>
    <source>
        <strain evidence="7">NBRC 3561</strain>
    </source>
</reference>
<accession>A0A250VU89</accession>
<dbReference type="EMBL" id="BDQI01000039">
    <property type="protein sequence ID" value="GAX57685.1"/>
    <property type="molecule type" value="Genomic_DNA"/>
</dbReference>
<keyword evidence="4" id="KW-0411">Iron-sulfur</keyword>
<organism evidence="6 7">
    <name type="scientific">Streptomyces olivochromogenes</name>
    <dbReference type="NCBI Taxonomy" id="1963"/>
    <lineage>
        <taxon>Bacteria</taxon>
        <taxon>Bacillati</taxon>
        <taxon>Actinomycetota</taxon>
        <taxon>Actinomycetes</taxon>
        <taxon>Kitasatosporales</taxon>
        <taxon>Streptomycetaceae</taxon>
        <taxon>Streptomyces</taxon>
    </lineage>
</organism>
<dbReference type="InterPro" id="IPR036922">
    <property type="entry name" value="Rieske_2Fe-2S_sf"/>
</dbReference>
<dbReference type="AlphaFoldDB" id="A0A250VU89"/>
<dbReference type="GO" id="GO:0004497">
    <property type="term" value="F:monooxygenase activity"/>
    <property type="evidence" value="ECO:0007669"/>
    <property type="project" value="UniProtKB-ARBA"/>
</dbReference>
<evidence type="ECO:0000313" key="7">
    <source>
        <dbReference type="Proteomes" id="UP000217446"/>
    </source>
</evidence>
<keyword evidence="2" id="KW-0479">Metal-binding</keyword>
<evidence type="ECO:0000256" key="2">
    <source>
        <dbReference type="ARBA" id="ARBA00022723"/>
    </source>
</evidence>
<feature type="domain" description="Rieske" evidence="5">
    <location>
        <begin position="1"/>
        <end position="76"/>
    </location>
</feature>
<dbReference type="GO" id="GO:0046872">
    <property type="term" value="F:metal ion binding"/>
    <property type="evidence" value="ECO:0007669"/>
    <property type="project" value="UniProtKB-KW"/>
</dbReference>
<protein>
    <submittedName>
        <fullName evidence="6">(2Fe-2S)-binding protein</fullName>
    </submittedName>
</protein>
<gene>
    <name evidence="6" type="ORF">SO3561_09255</name>
</gene>
<evidence type="ECO:0000256" key="4">
    <source>
        <dbReference type="ARBA" id="ARBA00023014"/>
    </source>
</evidence>
<keyword evidence="7" id="KW-1185">Reference proteome</keyword>